<protein>
    <submittedName>
        <fullName evidence="6">Ribose ABC transporter substrate-binding protein</fullName>
    </submittedName>
</protein>
<comment type="similarity">
    <text evidence="2">Belongs to the bacterial solute-binding protein 2 family.</text>
</comment>
<dbReference type="PROSITE" id="PS51257">
    <property type="entry name" value="PROKAR_LIPOPROTEIN"/>
    <property type="match status" value="1"/>
</dbReference>
<dbReference type="PANTHER" id="PTHR46847:SF1">
    <property type="entry name" value="D-ALLOSE-BINDING PERIPLASMIC PROTEIN-RELATED"/>
    <property type="match status" value="1"/>
</dbReference>
<evidence type="ECO:0000256" key="3">
    <source>
        <dbReference type="ARBA" id="ARBA00022729"/>
    </source>
</evidence>
<dbReference type="InterPro" id="IPR025997">
    <property type="entry name" value="SBP_2_dom"/>
</dbReference>
<dbReference type="EMBL" id="BONC01000030">
    <property type="protein sequence ID" value="GIF58182.1"/>
    <property type="molecule type" value="Genomic_DNA"/>
</dbReference>
<evidence type="ECO:0000259" key="5">
    <source>
        <dbReference type="Pfam" id="PF13407"/>
    </source>
</evidence>
<comment type="caution">
    <text evidence="6">The sequence shown here is derived from an EMBL/GenBank/DDBJ whole genome shotgun (WGS) entry which is preliminary data.</text>
</comment>
<keyword evidence="7" id="KW-1185">Reference proteome</keyword>
<reference evidence="6 7" key="1">
    <citation type="submission" date="2021-01" db="EMBL/GenBank/DDBJ databases">
        <title>Whole genome shotgun sequence of Asanoa iriomotensis NBRC 100142.</title>
        <authorList>
            <person name="Komaki H."/>
            <person name="Tamura T."/>
        </authorList>
    </citation>
    <scope>NUCLEOTIDE SEQUENCE [LARGE SCALE GENOMIC DNA]</scope>
    <source>
        <strain evidence="6 7">NBRC 100142</strain>
    </source>
</reference>
<feature type="signal peptide" evidence="4">
    <location>
        <begin position="1"/>
        <end position="32"/>
    </location>
</feature>
<dbReference type="Proteomes" id="UP000624325">
    <property type="component" value="Unassembled WGS sequence"/>
</dbReference>
<dbReference type="InterPro" id="IPR028082">
    <property type="entry name" value="Peripla_BP_I"/>
</dbReference>
<organism evidence="6 7">
    <name type="scientific">Asanoa iriomotensis</name>
    <dbReference type="NCBI Taxonomy" id="234613"/>
    <lineage>
        <taxon>Bacteria</taxon>
        <taxon>Bacillati</taxon>
        <taxon>Actinomycetota</taxon>
        <taxon>Actinomycetes</taxon>
        <taxon>Micromonosporales</taxon>
        <taxon>Micromonosporaceae</taxon>
        <taxon>Asanoa</taxon>
    </lineage>
</organism>
<feature type="chain" id="PRO_5045200041" evidence="4">
    <location>
        <begin position="33"/>
        <end position="372"/>
    </location>
</feature>
<accession>A0ABQ4C5X9</accession>
<evidence type="ECO:0000313" key="7">
    <source>
        <dbReference type="Proteomes" id="UP000624325"/>
    </source>
</evidence>
<evidence type="ECO:0000313" key="6">
    <source>
        <dbReference type="EMBL" id="GIF58182.1"/>
    </source>
</evidence>
<dbReference type="Pfam" id="PF13407">
    <property type="entry name" value="Peripla_BP_4"/>
    <property type="match status" value="1"/>
</dbReference>
<gene>
    <name evidence="6" type="ORF">Air01nite_42770</name>
</gene>
<dbReference type="SUPFAM" id="SSF53822">
    <property type="entry name" value="Periplasmic binding protein-like I"/>
    <property type="match status" value="1"/>
</dbReference>
<proteinExistence type="inferred from homology"/>
<comment type="subcellular location">
    <subcellularLocation>
        <location evidence="1">Cell envelope</location>
    </subcellularLocation>
</comment>
<evidence type="ECO:0000256" key="4">
    <source>
        <dbReference type="SAM" id="SignalP"/>
    </source>
</evidence>
<dbReference type="RefSeq" id="WP_203704583.1">
    <property type="nucleotide sequence ID" value="NZ_BAAALU010000004.1"/>
</dbReference>
<keyword evidence="3 4" id="KW-0732">Signal</keyword>
<sequence>MNLPRHPGRAARAAVAVVAATLLLIVAACSDAGSPASTGDAKAGKIKIALSNSFIGNQWRVEMENVYKAACAMPPYVDEVECSVFNAGNDVSTQSRQISNLISQGVDAIVINAASTSGLNGVVQQACDRGIVVVSFDNTVDNKCGLTVNTDQIKFGQQLAQFIVDELGGQGNVVMVTGVAGTGADNDRNKGAKDVFAANPGIKVVATYTGMWDSATAQRNTSAQLPNLPKVDGVWVSGGTDGVIKAFAAANRPMPVVGGEAENGFRKFMAGLLTPKVKGMSIGQPPFLSVISLELARAVVKGEHPKESITIPFPVATSDNMVPGETVFPDLPDSFFADFTDSGPNAILVLCQEAATDGTPCPGKTLDVKLPS</sequence>
<dbReference type="Gene3D" id="3.40.50.2300">
    <property type="match status" value="2"/>
</dbReference>
<name>A0ABQ4C5X9_9ACTN</name>
<evidence type="ECO:0000256" key="2">
    <source>
        <dbReference type="ARBA" id="ARBA00007639"/>
    </source>
</evidence>
<dbReference type="PANTHER" id="PTHR46847">
    <property type="entry name" value="D-ALLOSE-BINDING PERIPLASMIC PROTEIN-RELATED"/>
    <property type="match status" value="1"/>
</dbReference>
<dbReference type="CDD" id="cd19998">
    <property type="entry name" value="PBP1_ABC_sugar_binding-like"/>
    <property type="match status" value="1"/>
</dbReference>
<feature type="domain" description="Periplasmic binding protein" evidence="5">
    <location>
        <begin position="48"/>
        <end position="303"/>
    </location>
</feature>
<evidence type="ECO:0000256" key="1">
    <source>
        <dbReference type="ARBA" id="ARBA00004196"/>
    </source>
</evidence>